<dbReference type="InterPro" id="IPR013783">
    <property type="entry name" value="Ig-like_fold"/>
</dbReference>
<sequence>MLKLIIRNSILFFLLFIVIFIVGTQANKVYAMITDFLELDSGMLTIVSVDVRHGYPIKNSKFQIIDAETNVVMDEIETSIDGSATSDFLPLNRQYYVRQTNVLEPYELNVVQHELTLGIDNVRITIENDVPSFVTDYVRNEEKDIEVTAVQLPVKSILQNPELPNGCEVTSLAAVLNYYGYATNKLELANKYLPKVAFTREDNKLFGADPYLAYAGDPRSEGQGFFSYAQPIKETVERYFAANNGSHVAKNISGSPKKAIYQFLSKGIPVIMWTTVDMKEPRFTYSWHIKGTDKKVNVPTNSHTVVLTGFKDDLVFAMDPLKGNVKYQAEHLFAIFEQAGGHALVVY</sequence>
<evidence type="ECO:0000259" key="2">
    <source>
        <dbReference type="Pfam" id="PF17802"/>
    </source>
</evidence>
<dbReference type="RefSeq" id="WP_115773083.1">
    <property type="nucleotide sequence ID" value="NZ_PIOC01000015.1"/>
</dbReference>
<dbReference type="InterPro" id="IPR041033">
    <property type="entry name" value="SpaA_PFL_dom_1"/>
</dbReference>
<feature type="domain" description="SpaA-like prealbumin fold" evidence="2">
    <location>
        <begin position="43"/>
        <end position="128"/>
    </location>
</feature>
<evidence type="ECO:0000313" key="3">
    <source>
        <dbReference type="EMBL" id="RDW18808.1"/>
    </source>
</evidence>
<name>A0A3D8PU73_9BACI</name>
<dbReference type="Gene3D" id="3.90.70.10">
    <property type="entry name" value="Cysteine proteinases"/>
    <property type="match status" value="1"/>
</dbReference>
<gene>
    <name evidence="3" type="ORF">CWR48_09875</name>
</gene>
<accession>A0A3D8PU73</accession>
<proteinExistence type="predicted"/>
<dbReference type="Gene3D" id="2.60.40.10">
    <property type="entry name" value="Immunoglobulins"/>
    <property type="match status" value="1"/>
</dbReference>
<keyword evidence="4" id="KW-1185">Reference proteome</keyword>
<dbReference type="InterPro" id="IPR039564">
    <property type="entry name" value="Peptidase_C39-like"/>
</dbReference>
<dbReference type="PANTHER" id="PTHR37806:SF1">
    <property type="entry name" value="PEPTIDASE C39-LIKE DOMAIN-CONTAINING PROTEIN"/>
    <property type="match status" value="1"/>
</dbReference>
<dbReference type="PANTHER" id="PTHR37806">
    <property type="entry name" value="LMO0724 PROTEIN"/>
    <property type="match status" value="1"/>
</dbReference>
<dbReference type="Pfam" id="PF17802">
    <property type="entry name" value="SpaA"/>
    <property type="match status" value="1"/>
</dbReference>
<comment type="caution">
    <text evidence="3">The sequence shown here is derived from an EMBL/GenBank/DDBJ whole genome shotgun (WGS) entry which is preliminary data.</text>
</comment>
<feature type="domain" description="Peptidase C39-like" evidence="1">
    <location>
        <begin position="153"/>
        <end position="320"/>
    </location>
</feature>
<protein>
    <recommendedName>
        <fullName evidence="5">Peptidase C39-like domain-containing protein</fullName>
    </recommendedName>
</protein>
<evidence type="ECO:0000313" key="4">
    <source>
        <dbReference type="Proteomes" id="UP000257143"/>
    </source>
</evidence>
<dbReference type="Pfam" id="PF13529">
    <property type="entry name" value="Peptidase_C39_2"/>
    <property type="match status" value="1"/>
</dbReference>
<reference evidence="4" key="1">
    <citation type="submission" date="2017-11" db="EMBL/GenBank/DDBJ databases">
        <authorList>
            <person name="Zhu W."/>
        </authorList>
    </citation>
    <scope>NUCLEOTIDE SEQUENCE [LARGE SCALE GENOMIC DNA]</scope>
    <source>
        <strain evidence="4">CAU 1183</strain>
    </source>
</reference>
<dbReference type="OrthoDB" id="1164310at2"/>
<organism evidence="3 4">
    <name type="scientific">Oceanobacillus arenosus</name>
    <dbReference type="NCBI Taxonomy" id="1229153"/>
    <lineage>
        <taxon>Bacteria</taxon>
        <taxon>Bacillati</taxon>
        <taxon>Bacillota</taxon>
        <taxon>Bacilli</taxon>
        <taxon>Bacillales</taxon>
        <taxon>Bacillaceae</taxon>
        <taxon>Oceanobacillus</taxon>
    </lineage>
</organism>
<evidence type="ECO:0008006" key="5">
    <source>
        <dbReference type="Google" id="ProtNLM"/>
    </source>
</evidence>
<evidence type="ECO:0000259" key="1">
    <source>
        <dbReference type="Pfam" id="PF13529"/>
    </source>
</evidence>
<dbReference type="AlphaFoldDB" id="A0A3D8PU73"/>
<dbReference type="EMBL" id="PIOC01000015">
    <property type="protein sequence ID" value="RDW18808.1"/>
    <property type="molecule type" value="Genomic_DNA"/>
</dbReference>
<dbReference type="Proteomes" id="UP000257143">
    <property type="component" value="Unassembled WGS sequence"/>
</dbReference>